<keyword evidence="14" id="KW-1185">Reference proteome</keyword>
<keyword evidence="7" id="KW-0968">Cytoplasmic vesicle</keyword>
<keyword evidence="4" id="KW-0597">Phosphoprotein</keyword>
<feature type="compositionally biased region" description="Pro residues" evidence="11">
    <location>
        <begin position="556"/>
        <end position="580"/>
    </location>
</feature>
<gene>
    <name evidence="13" type="ORF">SKAU_G00347290</name>
</gene>
<feature type="compositionally biased region" description="Basic and acidic residues" evidence="11">
    <location>
        <begin position="377"/>
        <end position="387"/>
    </location>
</feature>
<feature type="compositionally biased region" description="Polar residues" evidence="11">
    <location>
        <begin position="426"/>
        <end position="435"/>
    </location>
</feature>
<dbReference type="FunFam" id="1.10.10.750:FF:000001">
    <property type="entry name" value="TBC1 domain family member 10A"/>
    <property type="match status" value="1"/>
</dbReference>
<dbReference type="Gene3D" id="1.10.472.80">
    <property type="entry name" value="Ypt/Rab-GAP domain of gyp1p, domain 3"/>
    <property type="match status" value="1"/>
</dbReference>
<feature type="domain" description="Rab-GAP TBC" evidence="12">
    <location>
        <begin position="116"/>
        <end position="308"/>
    </location>
</feature>
<accession>A0A9Q1IHT7</accession>
<protein>
    <recommendedName>
        <fullName evidence="10">USP6 N-terminal-like protein</fullName>
    </recommendedName>
</protein>
<evidence type="ECO:0000259" key="12">
    <source>
        <dbReference type="PROSITE" id="PS50086"/>
    </source>
</evidence>
<comment type="function">
    <text evidence="8">Acts as a GTPase-activating protein for RAB5A and RAB43. Involved in receptor trafficking. In complex with EPS8 inhibits internalization of EGFR. Involved in retrograde transport from the endocytic pathway to the Golgi apparatus. Involved in the transport of Shiga toxin from early and recycling endosomes to the trans-Golgi network. Required for structural integrity of the Golgi complex.</text>
</comment>
<evidence type="ECO:0000256" key="11">
    <source>
        <dbReference type="SAM" id="MobiDB-lite"/>
    </source>
</evidence>
<feature type="compositionally biased region" description="Polar residues" evidence="11">
    <location>
        <begin position="660"/>
        <end position="683"/>
    </location>
</feature>
<evidence type="ECO:0000256" key="3">
    <source>
        <dbReference type="ARBA" id="ARBA00022468"/>
    </source>
</evidence>
<keyword evidence="5" id="KW-0007">Acetylation</keyword>
<organism evidence="13 14">
    <name type="scientific">Synaphobranchus kaupii</name>
    <name type="common">Kaup's arrowtooth eel</name>
    <dbReference type="NCBI Taxonomy" id="118154"/>
    <lineage>
        <taxon>Eukaryota</taxon>
        <taxon>Metazoa</taxon>
        <taxon>Chordata</taxon>
        <taxon>Craniata</taxon>
        <taxon>Vertebrata</taxon>
        <taxon>Euteleostomi</taxon>
        <taxon>Actinopterygii</taxon>
        <taxon>Neopterygii</taxon>
        <taxon>Teleostei</taxon>
        <taxon>Anguilliformes</taxon>
        <taxon>Synaphobranchidae</taxon>
        <taxon>Synaphobranchus</taxon>
    </lineage>
</organism>
<dbReference type="Gene3D" id="1.10.8.270">
    <property type="entry name" value="putative rabgap domain of human tbc1 domain family member 14 like domains"/>
    <property type="match status" value="1"/>
</dbReference>
<dbReference type="SMART" id="SM00164">
    <property type="entry name" value="TBC"/>
    <property type="match status" value="1"/>
</dbReference>
<evidence type="ECO:0000256" key="5">
    <source>
        <dbReference type="ARBA" id="ARBA00022990"/>
    </source>
</evidence>
<dbReference type="InterPro" id="IPR050302">
    <property type="entry name" value="Rab_GAP_TBC_domain"/>
</dbReference>
<dbReference type="FunFam" id="1.10.472.80:FF:000019">
    <property type="entry name" value="USP6 N-terminal like"/>
    <property type="match status" value="1"/>
</dbReference>
<feature type="compositionally biased region" description="Gly residues" evidence="11">
    <location>
        <begin position="490"/>
        <end position="502"/>
    </location>
</feature>
<dbReference type="PANTHER" id="PTHR47219:SF25">
    <property type="entry name" value="RAB-GAP TBC DOMAIN-CONTAINING PROTEIN"/>
    <property type="match status" value="1"/>
</dbReference>
<dbReference type="Proteomes" id="UP001152622">
    <property type="component" value="Chromosome 16"/>
</dbReference>
<dbReference type="EMBL" id="JAINUF010000016">
    <property type="protein sequence ID" value="KAJ8340096.1"/>
    <property type="molecule type" value="Genomic_DNA"/>
</dbReference>
<dbReference type="Gene3D" id="1.10.10.750">
    <property type="entry name" value="Ypt/Rab-GAP domain of gyp1p, domain 1"/>
    <property type="match status" value="1"/>
</dbReference>
<evidence type="ECO:0000313" key="13">
    <source>
        <dbReference type="EMBL" id="KAJ8340096.1"/>
    </source>
</evidence>
<reference evidence="13" key="1">
    <citation type="journal article" date="2023" name="Science">
        <title>Genome structures resolve the early diversification of teleost fishes.</title>
        <authorList>
            <person name="Parey E."/>
            <person name="Louis A."/>
            <person name="Montfort J."/>
            <person name="Bouchez O."/>
            <person name="Roques C."/>
            <person name="Iampietro C."/>
            <person name="Lluch J."/>
            <person name="Castinel A."/>
            <person name="Donnadieu C."/>
            <person name="Desvignes T."/>
            <person name="Floi Bucao C."/>
            <person name="Jouanno E."/>
            <person name="Wen M."/>
            <person name="Mejri S."/>
            <person name="Dirks R."/>
            <person name="Jansen H."/>
            <person name="Henkel C."/>
            <person name="Chen W.J."/>
            <person name="Zahm M."/>
            <person name="Cabau C."/>
            <person name="Klopp C."/>
            <person name="Thompson A.W."/>
            <person name="Robinson-Rechavi M."/>
            <person name="Braasch I."/>
            <person name="Lecointre G."/>
            <person name="Bobe J."/>
            <person name="Postlethwait J.H."/>
            <person name="Berthelot C."/>
            <person name="Roest Crollius H."/>
            <person name="Guiguen Y."/>
        </authorList>
    </citation>
    <scope>NUCLEOTIDE SEQUENCE</scope>
    <source>
        <strain evidence="13">WJC10195</strain>
    </source>
</reference>
<evidence type="ECO:0000313" key="14">
    <source>
        <dbReference type="Proteomes" id="UP001152622"/>
    </source>
</evidence>
<feature type="region of interest" description="Disordered" evidence="11">
    <location>
        <begin position="369"/>
        <end position="683"/>
    </location>
</feature>
<dbReference type="PROSITE" id="PS50086">
    <property type="entry name" value="TBC_RABGAP"/>
    <property type="match status" value="1"/>
</dbReference>
<evidence type="ECO:0000256" key="6">
    <source>
        <dbReference type="ARBA" id="ARBA00023034"/>
    </source>
</evidence>
<evidence type="ECO:0000256" key="9">
    <source>
        <dbReference type="ARBA" id="ARBA00064037"/>
    </source>
</evidence>
<sequence>MAVARRLKMQMGSTCIDMKKDIDTLIAEERADIISKYDKGREEGAHIDPWEDADYSIYKVTDRFGFLHEEELPIPSALEEKQKQQEMERVQKWLKMVQKWDKYRNSERMLRRVYKGIPLQLRGQAWSLLLDVEKVKNDNNGKYEKMKEQARNYSTEIKQIDLDVNRTFRNHIMFMDRFGVKQQALFHVLSAYSVYNTEVSYCQGMSQVAAILLMFLNEEDAFWALSQLLTNHKHGMHGFFIAGFPKLQRFQAHHDLILSKLVPKLKKHMDKEQMSTGIYTPKWFLQCFIDRTPFTLTLRLWDIYILEGEKILTAMAYTILRLHKKALLKMSLEDLREFLQEKISHSLFLSDDVVVEQLQVSMSELRKTKLDLPPPAKSDELPKKPLGVERPALPTAAKPQGSDGQGHVTGPRSPARDQEAIEPDESPTTSPQGVSPGSPLAPSPDLVLVHSRDPQTPEETPPPGSLTPPEEPEHPASDPLGHEGVSPGLEQGGGVQVQGGGAELQEGLAEAPTKFPMTLPLPPLAFSERRPSNTSQYDNLSEGEAEEGPLETAPAAPSPRIRPPGTPDTPDPPPSPPPTPQAFLKPKPAPGLSPPVPLQHQSEQDLSGEVTDSVEPPNDPSNEKQEHGVTLDRSSPPLIESLTGNVVQEDPSAAPPPAHTVQSQPENHLDPSPSQQLPKSITF</sequence>
<comment type="caution">
    <text evidence="13">The sequence shown here is derived from an EMBL/GenBank/DDBJ whole genome shotgun (WGS) entry which is preliminary data.</text>
</comment>
<comment type="subcellular location">
    <subcellularLocation>
        <location evidence="1">Cytoplasmic vesicle</location>
    </subcellularLocation>
    <subcellularLocation>
        <location evidence="2">Golgi apparatus</location>
    </subcellularLocation>
</comment>
<dbReference type="GO" id="GO:0005096">
    <property type="term" value="F:GTPase activator activity"/>
    <property type="evidence" value="ECO:0007669"/>
    <property type="project" value="UniProtKB-KW"/>
</dbReference>
<evidence type="ECO:0000256" key="2">
    <source>
        <dbReference type="ARBA" id="ARBA00004555"/>
    </source>
</evidence>
<keyword evidence="3" id="KW-0343">GTPase activation</keyword>
<feature type="compositionally biased region" description="Basic and acidic residues" evidence="11">
    <location>
        <begin position="621"/>
        <end position="630"/>
    </location>
</feature>
<dbReference type="GO" id="GO:0031267">
    <property type="term" value="F:small GTPase binding"/>
    <property type="evidence" value="ECO:0007669"/>
    <property type="project" value="TreeGrafter"/>
</dbReference>
<evidence type="ECO:0000256" key="1">
    <source>
        <dbReference type="ARBA" id="ARBA00004541"/>
    </source>
</evidence>
<dbReference type="OrthoDB" id="294251at2759"/>
<evidence type="ECO:0000256" key="7">
    <source>
        <dbReference type="ARBA" id="ARBA00023329"/>
    </source>
</evidence>
<comment type="subunit">
    <text evidence="9">Interacts with EPS8.</text>
</comment>
<dbReference type="InterPro" id="IPR000195">
    <property type="entry name" value="Rab-GAP-TBC_dom"/>
</dbReference>
<dbReference type="AlphaFoldDB" id="A0A9Q1IHT7"/>
<dbReference type="GO" id="GO:0005794">
    <property type="term" value="C:Golgi apparatus"/>
    <property type="evidence" value="ECO:0007669"/>
    <property type="project" value="UniProtKB-SubCell"/>
</dbReference>
<dbReference type="GO" id="GO:0031410">
    <property type="term" value="C:cytoplasmic vesicle"/>
    <property type="evidence" value="ECO:0007669"/>
    <property type="project" value="UniProtKB-SubCell"/>
</dbReference>
<dbReference type="PANTHER" id="PTHR47219">
    <property type="entry name" value="RAB GTPASE-ACTIVATING PROTEIN 1-LIKE"/>
    <property type="match status" value="1"/>
</dbReference>
<evidence type="ECO:0000256" key="8">
    <source>
        <dbReference type="ARBA" id="ARBA00059926"/>
    </source>
</evidence>
<name>A0A9Q1IHT7_SYNKA</name>
<dbReference type="SUPFAM" id="SSF47923">
    <property type="entry name" value="Ypt/Rab-GAP domain of gyp1p"/>
    <property type="match status" value="2"/>
</dbReference>
<dbReference type="InterPro" id="IPR035969">
    <property type="entry name" value="Rab-GAP_TBC_sf"/>
</dbReference>
<feature type="compositionally biased region" description="Pro residues" evidence="11">
    <location>
        <begin position="587"/>
        <end position="597"/>
    </location>
</feature>
<proteinExistence type="predicted"/>
<dbReference type="FunFam" id="1.10.8.270:FF:000010">
    <property type="entry name" value="Putative USP6 N-terminal-like protein"/>
    <property type="match status" value="1"/>
</dbReference>
<evidence type="ECO:0000256" key="10">
    <source>
        <dbReference type="ARBA" id="ARBA00070172"/>
    </source>
</evidence>
<evidence type="ECO:0000256" key="4">
    <source>
        <dbReference type="ARBA" id="ARBA00022553"/>
    </source>
</evidence>
<keyword evidence="6" id="KW-0333">Golgi apparatus</keyword>
<dbReference type="Pfam" id="PF00566">
    <property type="entry name" value="RabGAP-TBC"/>
    <property type="match status" value="1"/>
</dbReference>